<dbReference type="GO" id="GO:0003723">
    <property type="term" value="F:RNA binding"/>
    <property type="evidence" value="ECO:0007669"/>
    <property type="project" value="InterPro"/>
</dbReference>
<protein>
    <submittedName>
        <fullName evidence="5">Trna pseudouridine synthase a</fullName>
        <ecNumber evidence="5">4.2.1.70</ecNumber>
    </submittedName>
</protein>
<dbReference type="GO" id="GO:0031119">
    <property type="term" value="P:tRNA pseudouridine synthesis"/>
    <property type="evidence" value="ECO:0007669"/>
    <property type="project" value="TreeGrafter"/>
</dbReference>
<dbReference type="PANTHER" id="PTHR11142">
    <property type="entry name" value="PSEUDOURIDYLATE SYNTHASE"/>
    <property type="match status" value="1"/>
</dbReference>
<keyword evidence="2" id="KW-0819">tRNA processing</keyword>
<dbReference type="EMBL" id="LNQE01001521">
    <property type="protein sequence ID" value="KUG15876.1"/>
    <property type="molecule type" value="Genomic_DNA"/>
</dbReference>
<gene>
    <name evidence="5" type="ORF">ASZ90_014461</name>
</gene>
<dbReference type="GO" id="GO:0004730">
    <property type="term" value="F:pseudouridylate synthase activity"/>
    <property type="evidence" value="ECO:0007669"/>
    <property type="project" value="UniProtKB-EC"/>
</dbReference>
<evidence type="ECO:0000256" key="1">
    <source>
        <dbReference type="ARBA" id="ARBA00009375"/>
    </source>
</evidence>
<dbReference type="AlphaFoldDB" id="A0A0W8F4S1"/>
<dbReference type="InterPro" id="IPR020103">
    <property type="entry name" value="PsdUridine_synth_cat_dom_sf"/>
</dbReference>
<dbReference type="PIRSF" id="PIRSF001430">
    <property type="entry name" value="tRNA_psdUrid_synth"/>
    <property type="match status" value="1"/>
</dbReference>
<dbReference type="InterPro" id="IPR020097">
    <property type="entry name" value="PsdUridine_synth_TruA_a/b_dom"/>
</dbReference>
<dbReference type="InterPro" id="IPR001406">
    <property type="entry name" value="PsdUridine_synth_TruA"/>
</dbReference>
<dbReference type="NCBIfam" id="TIGR00071">
    <property type="entry name" value="hisT_truA"/>
    <property type="match status" value="1"/>
</dbReference>
<dbReference type="Pfam" id="PF01416">
    <property type="entry name" value="PseudoU_synth_1"/>
    <property type="match status" value="1"/>
</dbReference>
<proteinExistence type="inferred from homology"/>
<dbReference type="SUPFAM" id="SSF55120">
    <property type="entry name" value="Pseudouridine synthase"/>
    <property type="match status" value="1"/>
</dbReference>
<dbReference type="Gene3D" id="3.30.70.580">
    <property type="entry name" value="Pseudouridine synthase I, catalytic domain, N-terminal subdomain"/>
    <property type="match status" value="1"/>
</dbReference>
<dbReference type="Gene3D" id="3.30.70.660">
    <property type="entry name" value="Pseudouridine synthase I, catalytic domain, C-terminal subdomain"/>
    <property type="match status" value="1"/>
</dbReference>
<evidence type="ECO:0000259" key="4">
    <source>
        <dbReference type="Pfam" id="PF01416"/>
    </source>
</evidence>
<dbReference type="PANTHER" id="PTHR11142:SF0">
    <property type="entry name" value="TRNA PSEUDOURIDINE SYNTHASE-LIKE 1"/>
    <property type="match status" value="1"/>
</dbReference>
<reference evidence="5" key="1">
    <citation type="journal article" date="2015" name="Proc. Natl. Acad. Sci. U.S.A.">
        <title>Networks of energetic and metabolic interactions define dynamics in microbial communities.</title>
        <authorList>
            <person name="Embree M."/>
            <person name="Liu J.K."/>
            <person name="Al-Bassam M.M."/>
            <person name="Zengler K."/>
        </authorList>
    </citation>
    <scope>NUCLEOTIDE SEQUENCE</scope>
</reference>
<dbReference type="HAMAP" id="MF_00171">
    <property type="entry name" value="TruA"/>
    <property type="match status" value="1"/>
</dbReference>
<keyword evidence="5" id="KW-0456">Lyase</keyword>
<evidence type="ECO:0000256" key="2">
    <source>
        <dbReference type="ARBA" id="ARBA00022694"/>
    </source>
</evidence>
<dbReference type="InterPro" id="IPR020094">
    <property type="entry name" value="TruA/RsuA/RluB/E/F_N"/>
</dbReference>
<feature type="domain" description="Pseudouridine synthase I TruA alpha/beta" evidence="4">
    <location>
        <begin position="126"/>
        <end position="224"/>
    </location>
</feature>
<dbReference type="InterPro" id="IPR020095">
    <property type="entry name" value="PsdUridine_synth_TruA_C"/>
</dbReference>
<name>A0A0W8F4S1_9ZZZZ</name>
<comment type="caution">
    <text evidence="5">The sequence shown here is derived from an EMBL/GenBank/DDBJ whole genome shotgun (WGS) entry which is preliminary data.</text>
</comment>
<comment type="similarity">
    <text evidence="1">Belongs to the tRNA pseudouridine synthase TruA family.</text>
</comment>
<keyword evidence="3" id="KW-0413">Isomerase</keyword>
<dbReference type="EC" id="4.2.1.70" evidence="5"/>
<dbReference type="GO" id="GO:0009982">
    <property type="term" value="F:pseudouridine synthase activity"/>
    <property type="evidence" value="ECO:0007669"/>
    <property type="project" value="InterPro"/>
</dbReference>
<sequence length="271" mass="31001">MKVALKLAYLGDNYYGFQKQPDRVTVDSQVRRALAQIGVIHGDFCYAGRTDRGVSALGQVIDFWIDEDKIDLTRPRCVNGRLPRDIWTWAWSIAPVGFSARWNALWREYQYLLWHPGLDRDLMEEAADMLLGEHDFRNFSSAKVGTVKRVEKLEIRERDGLFIFDIRADGFLWNMVRKIVGATEKVGSGQKDMRWFKDLLRPELNHGAPTAPAEGLILMEVGYDGLDWQVDQYSRARAGRMLAGTVQKRMAGAMVALELERAMEVCRPDES</sequence>
<dbReference type="CDD" id="cd02570">
    <property type="entry name" value="PseudoU_synth_EcTruA"/>
    <property type="match status" value="1"/>
</dbReference>
<evidence type="ECO:0000256" key="3">
    <source>
        <dbReference type="ARBA" id="ARBA00023235"/>
    </source>
</evidence>
<evidence type="ECO:0000313" key="5">
    <source>
        <dbReference type="EMBL" id="KUG15876.1"/>
    </source>
</evidence>
<organism evidence="5">
    <name type="scientific">hydrocarbon metagenome</name>
    <dbReference type="NCBI Taxonomy" id="938273"/>
    <lineage>
        <taxon>unclassified sequences</taxon>
        <taxon>metagenomes</taxon>
        <taxon>ecological metagenomes</taxon>
    </lineage>
</organism>
<accession>A0A0W8F4S1</accession>